<dbReference type="AlphaFoldDB" id="A0A3P6QID2"/>
<gene>
    <name evidence="2" type="ORF">GPUH_LOCUS4073</name>
</gene>
<dbReference type="Gene3D" id="1.20.5.370">
    <property type="match status" value="1"/>
</dbReference>
<dbReference type="EMBL" id="UYRT01007406">
    <property type="protein sequence ID" value="VDK42353.1"/>
    <property type="molecule type" value="Genomic_DNA"/>
</dbReference>
<evidence type="ECO:0008006" key="4">
    <source>
        <dbReference type="Google" id="ProtNLM"/>
    </source>
</evidence>
<dbReference type="OrthoDB" id="10589833at2759"/>
<dbReference type="InterPro" id="IPR014751">
    <property type="entry name" value="XRCC4-like_C"/>
</dbReference>
<keyword evidence="1" id="KW-0175">Coiled coil</keyword>
<evidence type="ECO:0000313" key="2">
    <source>
        <dbReference type="EMBL" id="VDK42353.1"/>
    </source>
</evidence>
<keyword evidence="3" id="KW-1185">Reference proteome</keyword>
<dbReference type="Proteomes" id="UP000271098">
    <property type="component" value="Unassembled WGS sequence"/>
</dbReference>
<sequence>MEEEVKSKLDFLHQKKRHESEINELEVTLDQANRMNVDVQKNIKRYIEQIKNLQGQLDEEQRSRDELHANTIALEKRLALVRSENDDAMATFTKVICRNSFSVTAKAFFTC</sequence>
<evidence type="ECO:0000313" key="3">
    <source>
        <dbReference type="Proteomes" id="UP000271098"/>
    </source>
</evidence>
<reference evidence="2 3" key="1">
    <citation type="submission" date="2018-11" db="EMBL/GenBank/DDBJ databases">
        <authorList>
            <consortium name="Pathogen Informatics"/>
        </authorList>
    </citation>
    <scope>NUCLEOTIDE SEQUENCE [LARGE SCALE GENOMIC DNA]</scope>
</reference>
<name>A0A3P6QID2_9BILA</name>
<organism evidence="2 3">
    <name type="scientific">Gongylonema pulchrum</name>
    <dbReference type="NCBI Taxonomy" id="637853"/>
    <lineage>
        <taxon>Eukaryota</taxon>
        <taxon>Metazoa</taxon>
        <taxon>Ecdysozoa</taxon>
        <taxon>Nematoda</taxon>
        <taxon>Chromadorea</taxon>
        <taxon>Rhabditida</taxon>
        <taxon>Spirurina</taxon>
        <taxon>Spiruromorpha</taxon>
        <taxon>Spiruroidea</taxon>
        <taxon>Gongylonematidae</taxon>
        <taxon>Gongylonema</taxon>
    </lineage>
</organism>
<feature type="coiled-coil region" evidence="1">
    <location>
        <begin position="15"/>
        <end position="70"/>
    </location>
</feature>
<proteinExistence type="predicted"/>
<protein>
    <recommendedName>
        <fullName evidence="4">Myosin_tail_1 domain-containing protein</fullName>
    </recommendedName>
</protein>
<accession>A0A3P6QID2</accession>
<dbReference type="SUPFAM" id="SSF90257">
    <property type="entry name" value="Myosin rod fragments"/>
    <property type="match status" value="1"/>
</dbReference>
<evidence type="ECO:0000256" key="1">
    <source>
        <dbReference type="SAM" id="Coils"/>
    </source>
</evidence>